<keyword evidence="6" id="KW-1185">Reference proteome</keyword>
<dbReference type="OrthoDB" id="9813836at2"/>
<sequence>MRVINKYLLFIFLASFLPLKSEASVINAILNGTVTSLSVIPYQVKLTILRTSGSETESVLCGGSIIDDSLILTAAHCVEDDGGYTTSSITVRYLDYTDSSSPTITSASVSSFTINPSWTGSVTNSSDIAVLYSANTFANAKKIKIASTSEISTMLSQFLNSYAEGQDNEENVQASGYGIDENDSYDVLKRVLLTGIPSATCNSLKSSSDTGDDVICVQSPSQTTDYGFCSGDSGGPLVWQNPSNSSDSDYGVRLIGVASYVTAENGNCRLNGTGYFGAYTNINYYKSFVNSAASSLTSISGYDYENLSISYSFDSNPILASNSTSSSVTTSSSGGGTTTIPIILSLFSLLMWRSYKLYFRTFRITSKAK</sequence>
<dbReference type="InterPro" id="IPR001314">
    <property type="entry name" value="Peptidase_S1A"/>
</dbReference>
<dbReference type="AlphaFoldDB" id="A0A3N9U329"/>
<feature type="signal peptide" evidence="3">
    <location>
        <begin position="1"/>
        <end position="23"/>
    </location>
</feature>
<dbReference type="EMBL" id="RJVQ01000002">
    <property type="protein sequence ID" value="RQW63982.1"/>
    <property type="molecule type" value="Genomic_DNA"/>
</dbReference>
<reference evidence="5 6" key="1">
    <citation type="submission" date="2018-11" db="EMBL/GenBank/DDBJ databases">
        <title>Vibrio LJC006 sp. nov., isolated from seawater during the bloom of the enteromorpha.</title>
        <authorList>
            <person name="Liang J."/>
        </authorList>
    </citation>
    <scope>NUCLEOTIDE SEQUENCE [LARGE SCALE GENOMIC DNA]</scope>
    <source>
        <strain evidence="5 6">LJC006</strain>
    </source>
</reference>
<comment type="caution">
    <text evidence="5">The sequence shown here is derived from an EMBL/GenBank/DDBJ whole genome shotgun (WGS) entry which is preliminary data.</text>
</comment>
<dbReference type="Proteomes" id="UP000281112">
    <property type="component" value="Unassembled WGS sequence"/>
</dbReference>
<dbReference type="Pfam" id="PF00089">
    <property type="entry name" value="Trypsin"/>
    <property type="match status" value="1"/>
</dbReference>
<evidence type="ECO:0000256" key="2">
    <source>
        <dbReference type="ARBA" id="ARBA00023157"/>
    </source>
</evidence>
<proteinExistence type="inferred from homology"/>
<dbReference type="InterPro" id="IPR043504">
    <property type="entry name" value="Peptidase_S1_PA_chymotrypsin"/>
</dbReference>
<feature type="chain" id="PRO_5018077048" description="Peptidase S1 domain-containing protein" evidence="3">
    <location>
        <begin position="24"/>
        <end position="369"/>
    </location>
</feature>
<comment type="similarity">
    <text evidence="1">Belongs to the peptidase S1 family.</text>
</comment>
<evidence type="ECO:0000256" key="3">
    <source>
        <dbReference type="SAM" id="SignalP"/>
    </source>
</evidence>
<dbReference type="PRINTS" id="PR00722">
    <property type="entry name" value="CHYMOTRYPSIN"/>
</dbReference>
<evidence type="ECO:0000259" key="4">
    <source>
        <dbReference type="PROSITE" id="PS50240"/>
    </source>
</evidence>
<dbReference type="PROSITE" id="PS50240">
    <property type="entry name" value="TRYPSIN_DOM"/>
    <property type="match status" value="1"/>
</dbReference>
<dbReference type="InterPro" id="IPR009003">
    <property type="entry name" value="Peptidase_S1_PA"/>
</dbReference>
<keyword evidence="3" id="KW-0732">Signal</keyword>
<gene>
    <name evidence="5" type="ORF">EES38_05090</name>
</gene>
<protein>
    <recommendedName>
        <fullName evidence="4">Peptidase S1 domain-containing protein</fullName>
    </recommendedName>
</protein>
<dbReference type="InterPro" id="IPR018114">
    <property type="entry name" value="TRYPSIN_HIS"/>
</dbReference>
<keyword evidence="2" id="KW-1015">Disulfide bond</keyword>
<dbReference type="SMART" id="SM00020">
    <property type="entry name" value="Tryp_SPc"/>
    <property type="match status" value="1"/>
</dbReference>
<dbReference type="PANTHER" id="PTHR24276">
    <property type="entry name" value="POLYSERASE-RELATED"/>
    <property type="match status" value="1"/>
</dbReference>
<dbReference type="GO" id="GO:0006508">
    <property type="term" value="P:proteolysis"/>
    <property type="evidence" value="ECO:0007669"/>
    <property type="project" value="InterPro"/>
</dbReference>
<dbReference type="InterPro" id="IPR050430">
    <property type="entry name" value="Peptidase_S1"/>
</dbReference>
<dbReference type="PANTHER" id="PTHR24276:SF98">
    <property type="entry name" value="FI18310P1-RELATED"/>
    <property type="match status" value="1"/>
</dbReference>
<evidence type="ECO:0000313" key="6">
    <source>
        <dbReference type="Proteomes" id="UP000281112"/>
    </source>
</evidence>
<dbReference type="RefSeq" id="WP_124936104.1">
    <property type="nucleotide sequence ID" value="NZ_RJVQ01000002.1"/>
</dbReference>
<organism evidence="5 6">
    <name type="scientific">Vibrio viridaestus</name>
    <dbReference type="NCBI Taxonomy" id="2487322"/>
    <lineage>
        <taxon>Bacteria</taxon>
        <taxon>Pseudomonadati</taxon>
        <taxon>Pseudomonadota</taxon>
        <taxon>Gammaproteobacteria</taxon>
        <taxon>Vibrionales</taxon>
        <taxon>Vibrionaceae</taxon>
        <taxon>Vibrio</taxon>
    </lineage>
</organism>
<dbReference type="SUPFAM" id="SSF50494">
    <property type="entry name" value="Trypsin-like serine proteases"/>
    <property type="match status" value="1"/>
</dbReference>
<dbReference type="PROSITE" id="PS00134">
    <property type="entry name" value="TRYPSIN_HIS"/>
    <property type="match status" value="1"/>
</dbReference>
<evidence type="ECO:0000256" key="1">
    <source>
        <dbReference type="ARBA" id="ARBA00007664"/>
    </source>
</evidence>
<name>A0A3N9U329_9VIBR</name>
<dbReference type="Gene3D" id="2.40.10.10">
    <property type="entry name" value="Trypsin-like serine proteases"/>
    <property type="match status" value="1"/>
</dbReference>
<feature type="domain" description="Peptidase S1" evidence="4">
    <location>
        <begin position="29"/>
        <end position="294"/>
    </location>
</feature>
<evidence type="ECO:0000313" key="5">
    <source>
        <dbReference type="EMBL" id="RQW63982.1"/>
    </source>
</evidence>
<accession>A0A3N9U329</accession>
<dbReference type="GO" id="GO:0004252">
    <property type="term" value="F:serine-type endopeptidase activity"/>
    <property type="evidence" value="ECO:0007669"/>
    <property type="project" value="InterPro"/>
</dbReference>
<dbReference type="InterPro" id="IPR001254">
    <property type="entry name" value="Trypsin_dom"/>
</dbReference>